<dbReference type="PANTHER" id="PTHR22948">
    <property type="entry name" value="TUDOR DOMAIN CONTAINING PROTEIN"/>
    <property type="match status" value="1"/>
</dbReference>
<keyword evidence="3" id="KW-0812">Transmembrane</keyword>
<evidence type="ECO:0000256" key="3">
    <source>
        <dbReference type="SAM" id="Phobius"/>
    </source>
</evidence>
<dbReference type="EMBL" id="JAPWDV010000003">
    <property type="protein sequence ID" value="KAJ6216986.1"/>
    <property type="molecule type" value="Genomic_DNA"/>
</dbReference>
<dbReference type="AlphaFoldDB" id="A0A9Q0RL49"/>
<evidence type="ECO:0000256" key="2">
    <source>
        <dbReference type="SAM" id="MobiDB-lite"/>
    </source>
</evidence>
<feature type="compositionally biased region" description="Polar residues" evidence="2">
    <location>
        <begin position="437"/>
        <end position="456"/>
    </location>
</feature>
<dbReference type="GO" id="GO:0003723">
    <property type="term" value="F:RNA binding"/>
    <property type="evidence" value="ECO:0007669"/>
    <property type="project" value="UniProtKB-UniRule"/>
</dbReference>
<dbReference type="GO" id="GO:0010468">
    <property type="term" value="P:regulation of gene expression"/>
    <property type="evidence" value="ECO:0007669"/>
    <property type="project" value="UniProtKB-ARBA"/>
</dbReference>
<feature type="domain" description="Tudor" evidence="5">
    <location>
        <begin position="659"/>
        <end position="717"/>
    </location>
</feature>
<evidence type="ECO:0000259" key="4">
    <source>
        <dbReference type="SMART" id="SM00322"/>
    </source>
</evidence>
<dbReference type="SUPFAM" id="SSF63748">
    <property type="entry name" value="Tudor/PWWP/MBT"/>
    <property type="match status" value="1"/>
</dbReference>
<reference evidence="6" key="1">
    <citation type="submission" date="2022-12" db="EMBL/GenBank/DDBJ databases">
        <title>Genome assemblies of Blomia tropicalis.</title>
        <authorList>
            <person name="Cui Y."/>
        </authorList>
    </citation>
    <scope>NUCLEOTIDE SEQUENCE</scope>
    <source>
        <tissue evidence="6">Adult mites</tissue>
    </source>
</reference>
<dbReference type="InterPro" id="IPR002999">
    <property type="entry name" value="Tudor"/>
</dbReference>
<feature type="compositionally biased region" description="Polar residues" evidence="2">
    <location>
        <begin position="342"/>
        <end position="358"/>
    </location>
</feature>
<feature type="region of interest" description="Disordered" evidence="2">
    <location>
        <begin position="331"/>
        <end position="380"/>
    </location>
</feature>
<dbReference type="InterPro" id="IPR004087">
    <property type="entry name" value="KH_dom"/>
</dbReference>
<feature type="region of interest" description="Disordered" evidence="2">
    <location>
        <begin position="290"/>
        <end position="319"/>
    </location>
</feature>
<dbReference type="SMART" id="SM00333">
    <property type="entry name" value="TUDOR"/>
    <property type="match status" value="1"/>
</dbReference>
<dbReference type="InterPro" id="IPR004088">
    <property type="entry name" value="KH_dom_type_1"/>
</dbReference>
<dbReference type="SUPFAM" id="SSF54791">
    <property type="entry name" value="Eukaryotic type KH-domain (KH-domain type I)"/>
    <property type="match status" value="1"/>
</dbReference>
<dbReference type="GO" id="GO:0005739">
    <property type="term" value="C:mitochondrion"/>
    <property type="evidence" value="ECO:0007669"/>
    <property type="project" value="UniProtKB-ARBA"/>
</dbReference>
<feature type="compositionally biased region" description="Low complexity" evidence="2">
    <location>
        <begin position="297"/>
        <end position="318"/>
    </location>
</feature>
<organism evidence="6 7">
    <name type="scientific">Blomia tropicalis</name>
    <name type="common">Mite</name>
    <dbReference type="NCBI Taxonomy" id="40697"/>
    <lineage>
        <taxon>Eukaryota</taxon>
        <taxon>Metazoa</taxon>
        <taxon>Ecdysozoa</taxon>
        <taxon>Arthropoda</taxon>
        <taxon>Chelicerata</taxon>
        <taxon>Arachnida</taxon>
        <taxon>Acari</taxon>
        <taxon>Acariformes</taxon>
        <taxon>Sarcoptiformes</taxon>
        <taxon>Astigmata</taxon>
        <taxon>Glycyphagoidea</taxon>
        <taxon>Echimyopodidae</taxon>
        <taxon>Blomia</taxon>
    </lineage>
</organism>
<dbReference type="Proteomes" id="UP001142055">
    <property type="component" value="Chromosome 3"/>
</dbReference>
<feature type="domain" description="K Homology" evidence="4">
    <location>
        <begin position="506"/>
        <end position="575"/>
    </location>
</feature>
<dbReference type="InterPro" id="IPR047367">
    <property type="entry name" value="Tudor_AKAP1"/>
</dbReference>
<dbReference type="InterPro" id="IPR050621">
    <property type="entry name" value="Tudor_domain_containing"/>
</dbReference>
<dbReference type="CDD" id="cd20407">
    <property type="entry name" value="Tudor_AKAP1"/>
    <property type="match status" value="1"/>
</dbReference>
<comment type="caution">
    <text evidence="6">The sequence shown here is derived from an EMBL/GenBank/DDBJ whole genome shotgun (WGS) entry which is preliminary data.</text>
</comment>
<keyword evidence="7" id="KW-1185">Reference proteome</keyword>
<keyword evidence="3" id="KW-0472">Membrane</keyword>
<dbReference type="Pfam" id="PF00013">
    <property type="entry name" value="KH_1"/>
    <property type="match status" value="1"/>
</dbReference>
<feature type="compositionally biased region" description="Basic and acidic residues" evidence="2">
    <location>
        <begin position="406"/>
        <end position="416"/>
    </location>
</feature>
<dbReference type="PROSITE" id="PS50084">
    <property type="entry name" value="KH_TYPE_1"/>
    <property type="match status" value="1"/>
</dbReference>
<evidence type="ECO:0000313" key="6">
    <source>
        <dbReference type="EMBL" id="KAJ6216986.1"/>
    </source>
</evidence>
<dbReference type="PANTHER" id="PTHR22948:SF65">
    <property type="entry name" value="A-KINASE ANCHORING PROTEIN 1"/>
    <property type="match status" value="1"/>
</dbReference>
<dbReference type="Gene3D" id="2.30.30.140">
    <property type="match status" value="1"/>
</dbReference>
<feature type="region of interest" description="Disordered" evidence="2">
    <location>
        <begin position="101"/>
        <end position="128"/>
    </location>
</feature>
<name>A0A9Q0RL49_BLOTA</name>
<evidence type="ECO:0000256" key="1">
    <source>
        <dbReference type="PROSITE-ProRule" id="PRU00117"/>
    </source>
</evidence>
<sequence>MANQLNRTLIACSVSALALAIVTLYYWQLRKRRKLSDADNIEGDSTNQSLPQDNQQQGDNIVVKNIQENHFQPPKQTEFKSLVNLGKEGAILPIIDNIEKDNNQKAGNPLKDNGTSVEKTERDNNTELSETVEETISVQLDESNELEKSLKKTVKINLPPNFEKEFCEPLIKSILYHSDTATVHNQIENPIPFDCNESRLEETDTMRLKSNENHSPPFSKSTSNCNDNMEIVGQLKHRLTLSEESTVASNHLKISSIDFENDSKSTNSILTIEVVKPIEKATDDANIDAIKPDIVPNDNGNQQQLLSSNNGNDGSTSTAADMKLNEKINDDTVDGVDAGANCASSNDSGDKSLASSTDNNDKQKGHLHPKTSASVNVTTVKPKRISSNNVKPGQTFAQVLLVKSNSNKEKDNETKKKTMPVNSHESFDDHANEETDMYNNYPDSTVISDGQYSPNSEVGECSDIRSLDSNDSGKGSSDIHHAESAAVVVEQSPLSSYQIVNDSDNQPICYQFVIPTYLCGKLIGAGGHFINSVKDKSNTQIVVSGAHHSEFKICSITGTMPNIKIALNQIRRRFPINDYPTVTLNQVNLINPVPTIPLSQSCQLHLLPDIVTEVILSCTINAGHFFLQQPTHPSYTTLNQLDAVMRAHYSQDTEAPPMPQVYSGLICAAPTAEGWYRAMIRVVNESHTECDIMFVDYGGYGHNVPVSSLRQIRYDFMSLPFQASECFLANVMPIDAENGWSIEANNLFEEMARGQIIYSVMNGYDVTGVPLVDLFKLEDSTRVYFNKELVKNGHAVWIADVDF</sequence>
<keyword evidence="3" id="KW-1133">Transmembrane helix</keyword>
<keyword evidence="1" id="KW-0694">RNA-binding</keyword>
<accession>A0A9Q0RL49</accession>
<evidence type="ECO:0000313" key="7">
    <source>
        <dbReference type="Proteomes" id="UP001142055"/>
    </source>
</evidence>
<dbReference type="Gene3D" id="3.30.1370.10">
    <property type="entry name" value="K Homology domain, type 1"/>
    <property type="match status" value="1"/>
</dbReference>
<protein>
    <recommendedName>
        <fullName evidence="8">Tudor domain-containing protein</fullName>
    </recommendedName>
</protein>
<proteinExistence type="predicted"/>
<dbReference type="SMART" id="SM00322">
    <property type="entry name" value="KH"/>
    <property type="match status" value="1"/>
</dbReference>
<dbReference type="Gene3D" id="2.40.50.90">
    <property type="match status" value="1"/>
</dbReference>
<dbReference type="Pfam" id="PF00567">
    <property type="entry name" value="TUDOR"/>
    <property type="match status" value="1"/>
</dbReference>
<evidence type="ECO:0000259" key="5">
    <source>
        <dbReference type="SMART" id="SM00333"/>
    </source>
</evidence>
<feature type="compositionally biased region" description="Polar residues" evidence="2">
    <location>
        <begin position="371"/>
        <end position="380"/>
    </location>
</feature>
<gene>
    <name evidence="6" type="ORF">RDWZM_008143</name>
</gene>
<dbReference type="InterPro" id="IPR036612">
    <property type="entry name" value="KH_dom_type_1_sf"/>
</dbReference>
<feature type="transmembrane region" description="Helical" evidence="3">
    <location>
        <begin position="6"/>
        <end position="27"/>
    </location>
</feature>
<evidence type="ECO:0008006" key="8">
    <source>
        <dbReference type="Google" id="ProtNLM"/>
    </source>
</evidence>
<dbReference type="InterPro" id="IPR035437">
    <property type="entry name" value="SNase_OB-fold_sf"/>
</dbReference>
<feature type="region of interest" description="Disordered" evidence="2">
    <location>
        <begin position="403"/>
        <end position="479"/>
    </location>
</feature>